<dbReference type="PROSITE" id="PS50234">
    <property type="entry name" value="VWFA"/>
    <property type="match status" value="1"/>
</dbReference>
<proteinExistence type="predicted"/>
<feature type="transmembrane region" description="Helical" evidence="1">
    <location>
        <begin position="81"/>
        <end position="103"/>
    </location>
</feature>
<dbReference type="Gene3D" id="3.40.50.410">
    <property type="entry name" value="von Willebrand factor, type A domain"/>
    <property type="match status" value="1"/>
</dbReference>
<dbReference type="InterPro" id="IPR036465">
    <property type="entry name" value="vWFA_dom_sf"/>
</dbReference>
<dbReference type="PANTHER" id="PTHR10579">
    <property type="entry name" value="CALCIUM-ACTIVATED CHLORIDE CHANNEL REGULATOR"/>
    <property type="match status" value="1"/>
</dbReference>
<keyword evidence="1" id="KW-1133">Transmembrane helix</keyword>
<keyword evidence="4" id="KW-1185">Reference proteome</keyword>
<dbReference type="PANTHER" id="PTHR10579:SF43">
    <property type="entry name" value="ZINC FINGER (C3HC4-TYPE RING FINGER) FAMILY PROTEIN"/>
    <property type="match status" value="1"/>
</dbReference>
<feature type="transmembrane region" description="Helical" evidence="1">
    <location>
        <begin position="335"/>
        <end position="355"/>
    </location>
</feature>
<organism evidence="3 4">
    <name type="scientific">Paenibacillus agricola</name>
    <dbReference type="NCBI Taxonomy" id="2716264"/>
    <lineage>
        <taxon>Bacteria</taxon>
        <taxon>Bacillati</taxon>
        <taxon>Bacillota</taxon>
        <taxon>Bacilli</taxon>
        <taxon>Bacillales</taxon>
        <taxon>Paenibacillaceae</taxon>
        <taxon>Paenibacillus</taxon>
    </lineage>
</organism>
<gene>
    <name evidence="3" type="ORF">G9U52_24650</name>
</gene>
<dbReference type="InterPro" id="IPR002035">
    <property type="entry name" value="VWF_A"/>
</dbReference>
<evidence type="ECO:0000256" key="1">
    <source>
        <dbReference type="SAM" id="Phobius"/>
    </source>
</evidence>
<feature type="transmembrane region" description="Helical" evidence="1">
    <location>
        <begin position="39"/>
        <end position="61"/>
    </location>
</feature>
<evidence type="ECO:0000313" key="4">
    <source>
        <dbReference type="Proteomes" id="UP001165962"/>
    </source>
</evidence>
<feature type="transmembrane region" description="Helical" evidence="1">
    <location>
        <begin position="310"/>
        <end position="329"/>
    </location>
</feature>
<dbReference type="RefSeq" id="WP_166153309.1">
    <property type="nucleotide sequence ID" value="NZ_JAAOIW010000010.1"/>
</dbReference>
<dbReference type="Proteomes" id="UP001165962">
    <property type="component" value="Unassembled WGS sequence"/>
</dbReference>
<sequence>MRKWNGLLTVLSLVGGMIGFVIGEWILDRWSGIMHETLLMGIYFGQFALVVGICCLLAEIISPQLNGPSWRLRYARDGWKFLVPATLLLLFVAGVICQFIYGLQLGNSDKPRDYVLLIDMSESMKTSDPNNQSIEAARSLISKMDDGKRVAIFTFNEQTQLVVPLTPLKNSGAREQLAAQLSAIKAPIGQTDIGRALTMAMEHMTKERIPNQKAAVILISDGYSNVDLVKTLAPYQQEQTQVHTVGIDSTQREGNLLLQRIATETGGTYHDVKRVEGITDVFDQIYQNGQRWHLMNERAGIAAEDGYHGLLRVVLIVLIGAVLGISLGIVFDNRYLAKCFSIGGAIGGLIAGIVLETGLQGAVEPFIVRALADAALAFVLSLSTLIIAVGGQGGGTGGFRSVARDRPMQGERRSTEVIRKQFR</sequence>
<reference evidence="3" key="1">
    <citation type="submission" date="2020-03" db="EMBL/GenBank/DDBJ databases">
        <title>Draft sequencing of Paenibacilllus sp. S3N08.</title>
        <authorList>
            <person name="Kim D.-U."/>
        </authorList>
    </citation>
    <scope>NUCLEOTIDE SEQUENCE</scope>
    <source>
        <strain evidence="3">S3N08</strain>
    </source>
</reference>
<dbReference type="InterPro" id="IPR051266">
    <property type="entry name" value="CLCR"/>
</dbReference>
<evidence type="ECO:0000313" key="3">
    <source>
        <dbReference type="EMBL" id="NHN33010.1"/>
    </source>
</evidence>
<feature type="transmembrane region" description="Helical" evidence="1">
    <location>
        <begin position="367"/>
        <end position="389"/>
    </location>
</feature>
<dbReference type="Pfam" id="PF00092">
    <property type="entry name" value="VWA"/>
    <property type="match status" value="1"/>
</dbReference>
<evidence type="ECO:0000259" key="2">
    <source>
        <dbReference type="PROSITE" id="PS50234"/>
    </source>
</evidence>
<feature type="domain" description="VWFA" evidence="2">
    <location>
        <begin position="113"/>
        <end position="285"/>
    </location>
</feature>
<dbReference type="EMBL" id="JAAOIW010000010">
    <property type="protein sequence ID" value="NHN33010.1"/>
    <property type="molecule type" value="Genomic_DNA"/>
</dbReference>
<dbReference type="CDD" id="cd00198">
    <property type="entry name" value="vWFA"/>
    <property type="match status" value="1"/>
</dbReference>
<comment type="caution">
    <text evidence="3">The sequence shown here is derived from an EMBL/GenBank/DDBJ whole genome shotgun (WGS) entry which is preliminary data.</text>
</comment>
<keyword evidence="1" id="KW-0472">Membrane</keyword>
<name>A0ABX0JCA6_9BACL</name>
<accession>A0ABX0JCA6</accession>
<protein>
    <submittedName>
        <fullName evidence="3">VWA domain-containing protein</fullName>
    </submittedName>
</protein>
<dbReference type="SUPFAM" id="SSF53300">
    <property type="entry name" value="vWA-like"/>
    <property type="match status" value="1"/>
</dbReference>
<keyword evidence="1" id="KW-0812">Transmembrane</keyword>
<feature type="transmembrane region" description="Helical" evidence="1">
    <location>
        <begin position="6"/>
        <end position="27"/>
    </location>
</feature>
<dbReference type="SMART" id="SM00327">
    <property type="entry name" value="VWA"/>
    <property type="match status" value="1"/>
</dbReference>